<dbReference type="OrthoDB" id="158957at2"/>
<feature type="modified residue" description="4-aspartylphosphate" evidence="2">
    <location>
        <position position="51"/>
    </location>
</feature>
<evidence type="ECO:0000259" key="3">
    <source>
        <dbReference type="PROSITE" id="PS50110"/>
    </source>
</evidence>
<protein>
    <recommendedName>
        <fullName evidence="3">Response regulatory domain-containing protein</fullName>
    </recommendedName>
</protein>
<keyword evidence="5" id="KW-1185">Reference proteome</keyword>
<dbReference type="Pfam" id="PF00072">
    <property type="entry name" value="Response_reg"/>
    <property type="match status" value="1"/>
</dbReference>
<dbReference type="PANTHER" id="PTHR44591:SF23">
    <property type="entry name" value="CHEY SUBFAMILY"/>
    <property type="match status" value="1"/>
</dbReference>
<evidence type="ECO:0000256" key="1">
    <source>
        <dbReference type="ARBA" id="ARBA00022553"/>
    </source>
</evidence>
<dbReference type="RefSeq" id="WP_097650852.1">
    <property type="nucleotide sequence ID" value="NZ_LYXE01000031.1"/>
</dbReference>
<dbReference type="SUPFAM" id="SSF52172">
    <property type="entry name" value="CheY-like"/>
    <property type="match status" value="1"/>
</dbReference>
<dbReference type="SMART" id="SM00448">
    <property type="entry name" value="REC"/>
    <property type="match status" value="1"/>
</dbReference>
<reference evidence="4 5" key="1">
    <citation type="submission" date="2016-05" db="EMBL/GenBank/DDBJ databases">
        <authorList>
            <person name="Lavstsen T."/>
            <person name="Jespersen J.S."/>
        </authorList>
    </citation>
    <scope>NUCLEOTIDE SEQUENCE [LARGE SCALE GENOMIC DNA]</scope>
    <source>
        <strain evidence="4 5">B7-9</strain>
    </source>
</reference>
<accession>A0A2H3LDR5</accession>
<dbReference type="Proteomes" id="UP000220922">
    <property type="component" value="Unassembled WGS sequence"/>
</dbReference>
<dbReference type="Gene3D" id="3.40.50.2300">
    <property type="match status" value="1"/>
</dbReference>
<evidence type="ECO:0000313" key="4">
    <source>
        <dbReference type="EMBL" id="PDW00766.1"/>
    </source>
</evidence>
<feature type="domain" description="Response regulatory" evidence="3">
    <location>
        <begin position="2"/>
        <end position="117"/>
    </location>
</feature>
<name>A0A2H3LDR5_9CHLR</name>
<dbReference type="AlphaFoldDB" id="A0A2H3LDR5"/>
<dbReference type="InterPro" id="IPR001789">
    <property type="entry name" value="Sig_transdc_resp-reg_receiver"/>
</dbReference>
<dbReference type="InterPro" id="IPR011006">
    <property type="entry name" value="CheY-like_superfamily"/>
</dbReference>
<gene>
    <name evidence="4" type="ORF">A9Q02_09125</name>
</gene>
<organism evidence="4 5">
    <name type="scientific">Candidatus Chloroploca asiatica</name>
    <dbReference type="NCBI Taxonomy" id="1506545"/>
    <lineage>
        <taxon>Bacteria</taxon>
        <taxon>Bacillati</taxon>
        <taxon>Chloroflexota</taxon>
        <taxon>Chloroflexia</taxon>
        <taxon>Chloroflexales</taxon>
        <taxon>Chloroflexineae</taxon>
        <taxon>Oscillochloridaceae</taxon>
        <taxon>Candidatus Chloroploca</taxon>
    </lineage>
</organism>
<dbReference type="EMBL" id="LYXE01000031">
    <property type="protein sequence ID" value="PDW00766.1"/>
    <property type="molecule type" value="Genomic_DNA"/>
</dbReference>
<evidence type="ECO:0000313" key="5">
    <source>
        <dbReference type="Proteomes" id="UP000220922"/>
    </source>
</evidence>
<sequence>MQILLVDDNPLMQQVINSFLVSHGYSVAIAATGQDALAVVSDEVCRLLMIDMRLPDQDGPDLLVMLRQLPGMAHCPAIAVSGLGEEDRERTVAAGFDMFLAKPIDLDELLATVQRYVDQQTSHTNGTQDCIR</sequence>
<evidence type="ECO:0000256" key="2">
    <source>
        <dbReference type="PROSITE-ProRule" id="PRU00169"/>
    </source>
</evidence>
<dbReference type="PANTHER" id="PTHR44591">
    <property type="entry name" value="STRESS RESPONSE REGULATOR PROTEIN 1"/>
    <property type="match status" value="1"/>
</dbReference>
<dbReference type="GO" id="GO:0000160">
    <property type="term" value="P:phosphorelay signal transduction system"/>
    <property type="evidence" value="ECO:0007669"/>
    <property type="project" value="InterPro"/>
</dbReference>
<proteinExistence type="predicted"/>
<comment type="caution">
    <text evidence="4">The sequence shown here is derived from an EMBL/GenBank/DDBJ whole genome shotgun (WGS) entry which is preliminary data.</text>
</comment>
<dbReference type="InterPro" id="IPR050595">
    <property type="entry name" value="Bact_response_regulator"/>
</dbReference>
<keyword evidence="1 2" id="KW-0597">Phosphoprotein</keyword>
<dbReference type="PROSITE" id="PS50110">
    <property type="entry name" value="RESPONSE_REGULATORY"/>
    <property type="match status" value="1"/>
</dbReference>